<accession>A0A9X2B872</accession>
<dbReference type="Proteomes" id="UP001139450">
    <property type="component" value="Unassembled WGS sequence"/>
</dbReference>
<reference evidence="1" key="1">
    <citation type="submission" date="2022-04" db="EMBL/GenBank/DDBJ databases">
        <title>Mucilaginibacter sp. RS28 isolated from freshwater.</title>
        <authorList>
            <person name="Ko S.-R."/>
        </authorList>
    </citation>
    <scope>NUCLEOTIDE SEQUENCE</scope>
    <source>
        <strain evidence="1">RS28</strain>
    </source>
</reference>
<protein>
    <submittedName>
        <fullName evidence="1">Uncharacterized protein</fullName>
    </submittedName>
</protein>
<dbReference type="RefSeq" id="WP_245129154.1">
    <property type="nucleotide sequence ID" value="NZ_JALJEJ010000002.1"/>
</dbReference>
<gene>
    <name evidence="1" type="ORF">MUY27_06360</name>
</gene>
<proteinExistence type="predicted"/>
<evidence type="ECO:0000313" key="1">
    <source>
        <dbReference type="EMBL" id="MCJ8209324.1"/>
    </source>
</evidence>
<dbReference type="AlphaFoldDB" id="A0A9X2B872"/>
<comment type="caution">
    <text evidence="1">The sequence shown here is derived from an EMBL/GenBank/DDBJ whole genome shotgun (WGS) entry which is preliminary data.</text>
</comment>
<keyword evidence="2" id="KW-1185">Reference proteome</keyword>
<sequence>MKAEKTVMLTGKQYQEIRQKIDNGQPCIFNAGSDAKPHIINVTNVYLDTDPEFTRNPQQYAKVHDDKSVQVKLEYEDQTE</sequence>
<dbReference type="EMBL" id="JALJEJ010000002">
    <property type="protein sequence ID" value="MCJ8209324.1"/>
    <property type="molecule type" value="Genomic_DNA"/>
</dbReference>
<evidence type="ECO:0000313" key="2">
    <source>
        <dbReference type="Proteomes" id="UP001139450"/>
    </source>
</evidence>
<organism evidence="1 2">
    <name type="scientific">Mucilaginibacter straminoryzae</name>
    <dbReference type="NCBI Taxonomy" id="2932774"/>
    <lineage>
        <taxon>Bacteria</taxon>
        <taxon>Pseudomonadati</taxon>
        <taxon>Bacteroidota</taxon>
        <taxon>Sphingobacteriia</taxon>
        <taxon>Sphingobacteriales</taxon>
        <taxon>Sphingobacteriaceae</taxon>
        <taxon>Mucilaginibacter</taxon>
    </lineage>
</organism>
<name>A0A9X2B872_9SPHI</name>